<dbReference type="PANTHER" id="PTHR33993:SF1">
    <property type="entry name" value="GLYOXALASE FAMILY PROTEIN"/>
    <property type="match status" value="1"/>
</dbReference>
<dbReference type="RefSeq" id="WP_150548642.1">
    <property type="nucleotide sequence ID" value="NZ_LR215729.2"/>
</dbReference>
<dbReference type="EMBL" id="LR215729">
    <property type="protein sequence ID" value="VEV97972.1"/>
    <property type="molecule type" value="Genomic_DNA"/>
</dbReference>
<accession>A0A653E863</accession>
<dbReference type="PROSITE" id="PS51819">
    <property type="entry name" value="VOC"/>
    <property type="match status" value="1"/>
</dbReference>
<protein>
    <submittedName>
        <fullName evidence="2">Glyoxalase</fullName>
    </submittedName>
</protein>
<dbReference type="Pfam" id="PF00903">
    <property type="entry name" value="Glyoxalase"/>
    <property type="match status" value="1"/>
</dbReference>
<dbReference type="InterPro" id="IPR004360">
    <property type="entry name" value="Glyas_Fos-R_dOase_dom"/>
</dbReference>
<dbReference type="CDD" id="cd07247">
    <property type="entry name" value="SgaA_N_like"/>
    <property type="match status" value="1"/>
</dbReference>
<sequence>MPSHETINYVEFAARDLEATKAFFNRAFGWTFDDYGPDYCAFSGRGLDGGFYRADMAATTANGSALVVLYSDDLEATLNKVSTSGGQINKAIYSFPGGRRFHFIEPSGNEFAVWGQALEQ</sequence>
<feature type="domain" description="VOC" evidence="1">
    <location>
        <begin position="6"/>
        <end position="116"/>
    </location>
</feature>
<evidence type="ECO:0000259" key="1">
    <source>
        <dbReference type="PROSITE" id="PS51819"/>
    </source>
</evidence>
<name>A0A653E863_9PSED</name>
<gene>
    <name evidence="2" type="ORF">PMYSY11_2928</name>
</gene>
<proteinExistence type="predicted"/>
<evidence type="ECO:0000313" key="2">
    <source>
        <dbReference type="EMBL" id="VEV97972.1"/>
    </source>
</evidence>
<dbReference type="InterPro" id="IPR052164">
    <property type="entry name" value="Anthracycline_SecMetBiosynth"/>
</dbReference>
<dbReference type="InterPro" id="IPR037523">
    <property type="entry name" value="VOC_core"/>
</dbReference>
<dbReference type="InterPro" id="IPR029068">
    <property type="entry name" value="Glyas_Bleomycin-R_OHBP_Dase"/>
</dbReference>
<reference evidence="2" key="1">
    <citation type="submission" date="2019-02" db="EMBL/GenBank/DDBJ databases">
        <authorList>
            <consortium name="Genoscope - CEA"/>
            <person name="William W."/>
        </authorList>
    </citation>
    <scope>NUCLEOTIDE SEQUENCE [LARGE SCALE GENOMIC DNA]</scope>
    <source>
        <strain evidence="2">YSy11</strain>
    </source>
</reference>
<organism evidence="2">
    <name type="scientific">Pseudomonas marincola</name>
    <dbReference type="NCBI Taxonomy" id="437900"/>
    <lineage>
        <taxon>Bacteria</taxon>
        <taxon>Pseudomonadati</taxon>
        <taxon>Pseudomonadota</taxon>
        <taxon>Gammaproteobacteria</taxon>
        <taxon>Pseudomonadales</taxon>
        <taxon>Pseudomonadaceae</taxon>
        <taxon>Pseudomonas</taxon>
    </lineage>
</organism>
<dbReference type="AlphaFoldDB" id="A0A653E863"/>
<dbReference type="SUPFAM" id="SSF54593">
    <property type="entry name" value="Glyoxalase/Bleomycin resistance protein/Dihydroxybiphenyl dioxygenase"/>
    <property type="match status" value="1"/>
</dbReference>
<dbReference type="PANTHER" id="PTHR33993">
    <property type="entry name" value="GLYOXALASE-RELATED"/>
    <property type="match status" value="1"/>
</dbReference>
<dbReference type="Gene3D" id="3.10.180.10">
    <property type="entry name" value="2,3-Dihydroxybiphenyl 1,2-Dioxygenase, domain 1"/>
    <property type="match status" value="1"/>
</dbReference>